<name>A0A6B0GVS5_9EURY</name>
<organism evidence="1 2">
    <name type="scientific">Halomarina oriensis</name>
    <dbReference type="NCBI Taxonomy" id="671145"/>
    <lineage>
        <taxon>Archaea</taxon>
        <taxon>Methanobacteriati</taxon>
        <taxon>Methanobacteriota</taxon>
        <taxon>Stenosarchaea group</taxon>
        <taxon>Halobacteria</taxon>
        <taxon>Halobacteriales</taxon>
        <taxon>Natronomonadaceae</taxon>
        <taxon>Halomarina</taxon>
    </lineage>
</organism>
<gene>
    <name evidence="1" type="ORF">GQS65_15165</name>
</gene>
<keyword evidence="2" id="KW-1185">Reference proteome</keyword>
<dbReference type="Proteomes" id="UP000451471">
    <property type="component" value="Unassembled WGS sequence"/>
</dbReference>
<accession>A0A6B0GVS5</accession>
<proteinExistence type="predicted"/>
<sequence length="84" mass="9372">MATDQTVVRSQFAHLTGCERDLRSTNYISTRHDELGDARFDVTNPVPLTLSHADFVDTVRTVAARHGLAVHETDDPYHLVVALQ</sequence>
<dbReference type="AlphaFoldDB" id="A0A6B0GVS5"/>
<dbReference type="EMBL" id="WSZK01000026">
    <property type="protein sequence ID" value="MWG35808.1"/>
    <property type="molecule type" value="Genomic_DNA"/>
</dbReference>
<evidence type="ECO:0000313" key="2">
    <source>
        <dbReference type="Proteomes" id="UP000451471"/>
    </source>
</evidence>
<dbReference type="RefSeq" id="WP_158205472.1">
    <property type="nucleotide sequence ID" value="NZ_WSZK01000026.1"/>
</dbReference>
<protein>
    <submittedName>
        <fullName evidence="1">Uncharacterized protein</fullName>
    </submittedName>
</protein>
<comment type="caution">
    <text evidence="1">The sequence shown here is derived from an EMBL/GenBank/DDBJ whole genome shotgun (WGS) entry which is preliminary data.</text>
</comment>
<reference evidence="1 2" key="1">
    <citation type="submission" date="2019-12" db="EMBL/GenBank/DDBJ databases">
        <title>Halocatena pleomorpha gen. nov. sp. nov., an extremely halophilic archaeon of family Halobacteriaceae isolated from saltpan soil.</title>
        <authorList>
            <person name="Pal Y."/>
            <person name="Verma A."/>
            <person name="Krishnamurthi S."/>
            <person name="Kumar P."/>
        </authorList>
    </citation>
    <scope>NUCLEOTIDE SEQUENCE [LARGE SCALE GENOMIC DNA]</scope>
    <source>
        <strain evidence="1 2">JCM 16495</strain>
    </source>
</reference>
<evidence type="ECO:0000313" key="1">
    <source>
        <dbReference type="EMBL" id="MWG35808.1"/>
    </source>
</evidence>